<feature type="coiled-coil region" evidence="12">
    <location>
        <begin position="119"/>
        <end position="153"/>
    </location>
</feature>
<evidence type="ECO:0000256" key="2">
    <source>
        <dbReference type="ARBA" id="ARBA00006403"/>
    </source>
</evidence>
<dbReference type="GO" id="GO:0034605">
    <property type="term" value="P:cellular response to heat"/>
    <property type="evidence" value="ECO:0007669"/>
    <property type="project" value="TreeGrafter"/>
</dbReference>
<evidence type="ECO:0000256" key="13">
    <source>
        <dbReference type="SAM" id="MobiDB-lite"/>
    </source>
</evidence>
<dbReference type="GO" id="GO:0003700">
    <property type="term" value="F:DNA-binding transcription factor activity"/>
    <property type="evidence" value="ECO:0007669"/>
    <property type="project" value="InterPro"/>
</dbReference>
<sequence>MDGTQGGSNAPAPFLAKTYEMMEDPMTDSIVSWSHDGRSFVVWNPPEFARFLLPTYFKHNNFSSFVRQLNTYGFKKVDPDQWEFANEDFTRGQRHLLPKIHRRKPIHSHSMQSQGNPSNQLTDIERQDFEDEIERLNRDKSMLQSELDSHRQERQAFDIQVRSLAQHLKNMEQRQRQAVNFSAQLLQKSTGAHHFGFGSKKRKLAAYPYLYDEPNIGRNQISTFHDNSNAMSISVVSSELIPNLDSSLRVLERFLHDIGSALSDEVTDYDVQLKTLPVDTTEMSASSSDTDVNGSPNLPVSSPSQLKDIYSFPELAASMDHADNPALSSIYLNVDYRPSGIDANASLAAFPSINALNEMQEGTRTKAQPTVVNDTFWEQFFLETPRTACAQEVQSERKEADGANGELMVEGQHTWWSVNTVNNLTKQMGHLSPAGRS</sequence>
<dbReference type="GO" id="GO:0006357">
    <property type="term" value="P:regulation of transcription by RNA polymerase II"/>
    <property type="evidence" value="ECO:0007669"/>
    <property type="project" value="TreeGrafter"/>
</dbReference>
<dbReference type="PROSITE" id="PS00434">
    <property type="entry name" value="HSF_DOMAIN"/>
    <property type="match status" value="1"/>
</dbReference>
<evidence type="ECO:0000256" key="5">
    <source>
        <dbReference type="ARBA" id="ARBA00023016"/>
    </source>
</evidence>
<name>A0AAF0XCN7_DAUCS</name>
<gene>
    <name evidence="15" type="ORF">DCAR_0624999</name>
</gene>
<comment type="subcellular location">
    <subcellularLocation>
        <location evidence="1">Nucleus</location>
    </subcellularLocation>
</comment>
<keyword evidence="4" id="KW-0805">Transcription regulation</keyword>
<dbReference type="AlphaFoldDB" id="A0AAF0XCN7"/>
<comment type="similarity">
    <text evidence="2 11">Belongs to the HSF family.</text>
</comment>
<dbReference type="InterPro" id="IPR036388">
    <property type="entry name" value="WH-like_DNA-bd_sf"/>
</dbReference>
<keyword evidence="8" id="KW-0539">Nucleus</keyword>
<dbReference type="InterPro" id="IPR036390">
    <property type="entry name" value="WH_DNA-bd_sf"/>
</dbReference>
<protein>
    <recommendedName>
        <fullName evidence="10">Heat stress transcription factor</fullName>
    </recommendedName>
</protein>
<dbReference type="KEGG" id="dcr:108224463"/>
<keyword evidence="7" id="KW-0804">Transcription</keyword>
<evidence type="ECO:0000256" key="12">
    <source>
        <dbReference type="SAM" id="Coils"/>
    </source>
</evidence>
<evidence type="ECO:0000256" key="9">
    <source>
        <dbReference type="ARBA" id="ARBA00055747"/>
    </source>
</evidence>
<dbReference type="GO" id="GO:0000978">
    <property type="term" value="F:RNA polymerase II cis-regulatory region sequence-specific DNA binding"/>
    <property type="evidence" value="ECO:0007669"/>
    <property type="project" value="TreeGrafter"/>
</dbReference>
<dbReference type="Pfam" id="PF00447">
    <property type="entry name" value="HSF_DNA-bind"/>
    <property type="match status" value="1"/>
</dbReference>
<keyword evidence="6" id="KW-0238">DNA-binding</keyword>
<keyword evidence="3" id="KW-0597">Phosphoprotein</keyword>
<accession>A0AAF0XCN7</accession>
<dbReference type="FunFam" id="1.10.10.10:FF:000057">
    <property type="entry name" value="Heat shock transcription factor 1"/>
    <property type="match status" value="1"/>
</dbReference>
<dbReference type="InterPro" id="IPR000232">
    <property type="entry name" value="HSF_DNA-bd"/>
</dbReference>
<keyword evidence="5" id="KW-0346">Stress response</keyword>
<evidence type="ECO:0000256" key="3">
    <source>
        <dbReference type="ARBA" id="ARBA00022553"/>
    </source>
</evidence>
<evidence type="ECO:0000313" key="15">
    <source>
        <dbReference type="EMBL" id="WOH05580.1"/>
    </source>
</evidence>
<evidence type="ECO:0000256" key="1">
    <source>
        <dbReference type="ARBA" id="ARBA00004123"/>
    </source>
</evidence>
<evidence type="ECO:0000256" key="6">
    <source>
        <dbReference type="ARBA" id="ARBA00023125"/>
    </source>
</evidence>
<reference evidence="15" key="2">
    <citation type="submission" date="2022-03" db="EMBL/GenBank/DDBJ databases">
        <title>Draft title - Genomic analysis of global carrot germplasm unveils the trajectory of domestication and the origin of high carotenoid orange carrot.</title>
        <authorList>
            <person name="Iorizzo M."/>
            <person name="Ellison S."/>
            <person name="Senalik D."/>
            <person name="Macko-Podgorni A."/>
            <person name="Grzebelus D."/>
            <person name="Bostan H."/>
            <person name="Rolling W."/>
            <person name="Curaba J."/>
            <person name="Simon P."/>
        </authorList>
    </citation>
    <scope>NUCLEOTIDE SEQUENCE</scope>
    <source>
        <tissue evidence="15">Leaf</tissue>
    </source>
</reference>
<keyword evidence="16" id="KW-1185">Reference proteome</keyword>
<dbReference type="SUPFAM" id="SSF46785">
    <property type="entry name" value="Winged helix' DNA-binding domain"/>
    <property type="match status" value="1"/>
</dbReference>
<keyword evidence="12" id="KW-0175">Coiled coil</keyword>
<comment type="function">
    <text evidence="9">DNA-binding protein that specifically binds heat shock promoter elements (HSE) and activates transcription.</text>
</comment>
<reference evidence="15" key="1">
    <citation type="journal article" date="2016" name="Nat. Genet.">
        <title>A high-quality carrot genome assembly provides new insights into carotenoid accumulation and asterid genome evolution.</title>
        <authorList>
            <person name="Iorizzo M."/>
            <person name="Ellison S."/>
            <person name="Senalik D."/>
            <person name="Zeng P."/>
            <person name="Satapoomin P."/>
            <person name="Huang J."/>
            <person name="Bowman M."/>
            <person name="Iovene M."/>
            <person name="Sanseverino W."/>
            <person name="Cavagnaro P."/>
            <person name="Yildiz M."/>
            <person name="Macko-Podgorni A."/>
            <person name="Moranska E."/>
            <person name="Grzebelus E."/>
            <person name="Grzebelus D."/>
            <person name="Ashrafi H."/>
            <person name="Zheng Z."/>
            <person name="Cheng S."/>
            <person name="Spooner D."/>
            <person name="Van Deynze A."/>
            <person name="Simon P."/>
        </authorList>
    </citation>
    <scope>NUCLEOTIDE SEQUENCE</scope>
    <source>
        <tissue evidence="15">Leaf</tissue>
    </source>
</reference>
<feature type="region of interest" description="Disordered" evidence="13">
    <location>
        <begin position="281"/>
        <end position="303"/>
    </location>
</feature>
<organism evidence="15 16">
    <name type="scientific">Daucus carota subsp. sativus</name>
    <name type="common">Carrot</name>
    <dbReference type="NCBI Taxonomy" id="79200"/>
    <lineage>
        <taxon>Eukaryota</taxon>
        <taxon>Viridiplantae</taxon>
        <taxon>Streptophyta</taxon>
        <taxon>Embryophyta</taxon>
        <taxon>Tracheophyta</taxon>
        <taxon>Spermatophyta</taxon>
        <taxon>Magnoliopsida</taxon>
        <taxon>eudicotyledons</taxon>
        <taxon>Gunneridae</taxon>
        <taxon>Pentapetalae</taxon>
        <taxon>asterids</taxon>
        <taxon>campanulids</taxon>
        <taxon>Apiales</taxon>
        <taxon>Apiaceae</taxon>
        <taxon>Apioideae</taxon>
        <taxon>Scandiceae</taxon>
        <taxon>Daucinae</taxon>
        <taxon>Daucus</taxon>
        <taxon>Daucus sect. Daucus</taxon>
    </lineage>
</organism>
<dbReference type="PANTHER" id="PTHR10015">
    <property type="entry name" value="HEAT SHOCK TRANSCRIPTION FACTOR"/>
    <property type="match status" value="1"/>
</dbReference>
<evidence type="ECO:0000256" key="7">
    <source>
        <dbReference type="ARBA" id="ARBA00023163"/>
    </source>
</evidence>
<proteinExistence type="inferred from homology"/>
<dbReference type="Gene3D" id="1.10.10.10">
    <property type="entry name" value="Winged helix-like DNA-binding domain superfamily/Winged helix DNA-binding domain"/>
    <property type="match status" value="1"/>
</dbReference>
<evidence type="ECO:0000256" key="8">
    <source>
        <dbReference type="ARBA" id="ARBA00023242"/>
    </source>
</evidence>
<dbReference type="GO" id="GO:0005634">
    <property type="term" value="C:nucleus"/>
    <property type="evidence" value="ECO:0007669"/>
    <property type="project" value="UniProtKB-SubCell"/>
</dbReference>
<dbReference type="Proteomes" id="UP000077755">
    <property type="component" value="Chromosome 6"/>
</dbReference>
<dbReference type="PANTHER" id="PTHR10015:SF445">
    <property type="entry name" value="HEAT STRESS TRANSCRIPTION FACTOR A-4B-LIKE"/>
    <property type="match status" value="1"/>
</dbReference>
<evidence type="ECO:0000259" key="14">
    <source>
        <dbReference type="PROSITE" id="PS00434"/>
    </source>
</evidence>
<feature type="domain" description="HSF-type DNA-binding" evidence="14">
    <location>
        <begin position="53"/>
        <end position="77"/>
    </location>
</feature>
<evidence type="ECO:0000256" key="4">
    <source>
        <dbReference type="ARBA" id="ARBA00023015"/>
    </source>
</evidence>
<evidence type="ECO:0000256" key="10">
    <source>
        <dbReference type="ARBA" id="ARBA00081483"/>
    </source>
</evidence>
<dbReference type="PRINTS" id="PR00056">
    <property type="entry name" value="HSFDOMAIN"/>
</dbReference>
<evidence type="ECO:0000313" key="16">
    <source>
        <dbReference type="Proteomes" id="UP000077755"/>
    </source>
</evidence>
<dbReference type="EMBL" id="CP093348">
    <property type="protein sequence ID" value="WOH05580.1"/>
    <property type="molecule type" value="Genomic_DNA"/>
</dbReference>
<dbReference type="SMART" id="SM00415">
    <property type="entry name" value="HSF"/>
    <property type="match status" value="1"/>
</dbReference>
<evidence type="ECO:0000256" key="11">
    <source>
        <dbReference type="RuleBase" id="RU004020"/>
    </source>
</evidence>